<dbReference type="SUPFAM" id="SSF53335">
    <property type="entry name" value="S-adenosyl-L-methionine-dependent methyltransferases"/>
    <property type="match status" value="1"/>
</dbReference>
<name>A0A1H1NLT8_9MICO</name>
<keyword evidence="2 5" id="KW-0808">Transferase</keyword>
<dbReference type="PRINTS" id="PR00105">
    <property type="entry name" value="C5METTRFRASE"/>
</dbReference>
<comment type="similarity">
    <text evidence="5 6">Belongs to the class I-like SAM-binding methyltransferase superfamily. C5-methyltransferase family.</text>
</comment>
<sequence length="457" mass="51042">MPSFRFVDLFAGIGGFHATLGAVNGGSLAMASEIDAHAAAIYAQNWDQAPQGDIIPLTEDVMAVPHHDVLSAGFPCQPFSKSGFQRGINEARGTLFFNILRILQERKPAVVMLENVRNLAGPRHRETWATIVRLMQEAGYKVSTQPTVFSPHFLPPELGGRPQIRDRVFIMATYVGDPDRARKLSPSEPLVPRAAVGNWNPDDWDIFKTPIGPEQRPLVQPDHEVERVEDYRLSEADSYVIDVWADFVERLRRKGVSKLPGFPIWADEFAHLDALEIDEGTPAWKADFLRKNATFYTEHHDVIDAWLHAHGNLRELPASRRKLEWQAQSTEDLRETVMHLRPSGLRAKRPTYLPALVAITQTSILGSRGRRISPREAARLQGLPDWFGFDGQRDALTYKQLGNGVNVGAANFMLRTHVERDAKLIEETSPAALDAILSAPLNPDEALGEPTRLTRAA</sequence>
<dbReference type="STRING" id="684552.SAMN04489719_1288"/>
<keyword evidence="3 5" id="KW-0949">S-adenosyl-L-methionine</keyword>
<dbReference type="InterPro" id="IPR029063">
    <property type="entry name" value="SAM-dependent_MTases_sf"/>
</dbReference>
<evidence type="ECO:0000256" key="7">
    <source>
        <dbReference type="RuleBase" id="RU000417"/>
    </source>
</evidence>
<keyword evidence="1 5" id="KW-0489">Methyltransferase</keyword>
<feature type="active site" evidence="5">
    <location>
        <position position="76"/>
    </location>
</feature>
<dbReference type="RefSeq" id="WP_092666244.1">
    <property type="nucleotide sequence ID" value="NZ_LT629734.1"/>
</dbReference>
<evidence type="ECO:0000256" key="3">
    <source>
        <dbReference type="ARBA" id="ARBA00022691"/>
    </source>
</evidence>
<evidence type="ECO:0000256" key="1">
    <source>
        <dbReference type="ARBA" id="ARBA00022603"/>
    </source>
</evidence>
<dbReference type="REBASE" id="162850">
    <property type="entry name" value="M.Aca22965ORF1288P"/>
</dbReference>
<keyword evidence="9" id="KW-1185">Reference proteome</keyword>
<dbReference type="NCBIfam" id="TIGR00675">
    <property type="entry name" value="dcm"/>
    <property type="match status" value="1"/>
</dbReference>
<dbReference type="PANTHER" id="PTHR46098:SF1">
    <property type="entry name" value="TRNA (CYTOSINE(38)-C(5))-METHYLTRANSFERASE"/>
    <property type="match status" value="1"/>
</dbReference>
<protein>
    <recommendedName>
        <fullName evidence="7">Cytosine-specific methyltransferase</fullName>
        <ecNumber evidence="7">2.1.1.37</ecNumber>
    </recommendedName>
</protein>
<keyword evidence="4" id="KW-0680">Restriction system</keyword>
<dbReference type="Gene3D" id="3.90.120.10">
    <property type="entry name" value="DNA Methylase, subunit A, domain 2"/>
    <property type="match status" value="1"/>
</dbReference>
<dbReference type="GO" id="GO:0009307">
    <property type="term" value="P:DNA restriction-modification system"/>
    <property type="evidence" value="ECO:0007669"/>
    <property type="project" value="UniProtKB-KW"/>
</dbReference>
<dbReference type="GO" id="GO:0003886">
    <property type="term" value="F:DNA (cytosine-5-)-methyltransferase activity"/>
    <property type="evidence" value="ECO:0007669"/>
    <property type="project" value="UniProtKB-EC"/>
</dbReference>
<evidence type="ECO:0000256" key="4">
    <source>
        <dbReference type="ARBA" id="ARBA00022747"/>
    </source>
</evidence>
<dbReference type="InterPro" id="IPR018117">
    <property type="entry name" value="C5_DNA_meth_AS"/>
</dbReference>
<reference evidence="9" key="1">
    <citation type="submission" date="2016-10" db="EMBL/GenBank/DDBJ databases">
        <authorList>
            <person name="Varghese N."/>
            <person name="Submissions S."/>
        </authorList>
    </citation>
    <scope>NUCLEOTIDE SEQUENCE [LARGE SCALE GENOMIC DNA]</scope>
    <source>
        <strain evidence="9">DSM 22965</strain>
    </source>
</reference>
<dbReference type="Pfam" id="PF00145">
    <property type="entry name" value="DNA_methylase"/>
    <property type="match status" value="1"/>
</dbReference>
<dbReference type="OrthoDB" id="9813719at2"/>
<evidence type="ECO:0000313" key="8">
    <source>
        <dbReference type="EMBL" id="SDR99289.1"/>
    </source>
</evidence>
<evidence type="ECO:0000256" key="6">
    <source>
        <dbReference type="RuleBase" id="RU000416"/>
    </source>
</evidence>
<dbReference type="AlphaFoldDB" id="A0A1H1NLT8"/>
<dbReference type="Gene3D" id="3.40.50.150">
    <property type="entry name" value="Vaccinia Virus protein VP39"/>
    <property type="match status" value="1"/>
</dbReference>
<dbReference type="PANTHER" id="PTHR46098">
    <property type="entry name" value="TRNA (CYTOSINE(38)-C(5))-METHYLTRANSFERASE"/>
    <property type="match status" value="1"/>
</dbReference>
<organism evidence="8 9">
    <name type="scientific">Agrococcus carbonis</name>
    <dbReference type="NCBI Taxonomy" id="684552"/>
    <lineage>
        <taxon>Bacteria</taxon>
        <taxon>Bacillati</taxon>
        <taxon>Actinomycetota</taxon>
        <taxon>Actinomycetes</taxon>
        <taxon>Micrococcales</taxon>
        <taxon>Microbacteriaceae</taxon>
        <taxon>Agrococcus</taxon>
    </lineage>
</organism>
<dbReference type="EMBL" id="LT629734">
    <property type="protein sequence ID" value="SDR99289.1"/>
    <property type="molecule type" value="Genomic_DNA"/>
</dbReference>
<dbReference type="PROSITE" id="PS00094">
    <property type="entry name" value="C5_MTASE_1"/>
    <property type="match status" value="1"/>
</dbReference>
<evidence type="ECO:0000256" key="5">
    <source>
        <dbReference type="PROSITE-ProRule" id="PRU01016"/>
    </source>
</evidence>
<dbReference type="InterPro" id="IPR001525">
    <property type="entry name" value="C5_MeTfrase"/>
</dbReference>
<dbReference type="EC" id="2.1.1.37" evidence="7"/>
<gene>
    <name evidence="8" type="ORF">SAMN04489719_1288</name>
</gene>
<proteinExistence type="inferred from homology"/>
<dbReference type="PROSITE" id="PS51679">
    <property type="entry name" value="SAM_MT_C5"/>
    <property type="match status" value="1"/>
</dbReference>
<evidence type="ECO:0000313" key="9">
    <source>
        <dbReference type="Proteomes" id="UP000199649"/>
    </source>
</evidence>
<comment type="catalytic activity">
    <reaction evidence="7">
        <text>a 2'-deoxycytidine in DNA + S-adenosyl-L-methionine = a 5-methyl-2'-deoxycytidine in DNA + S-adenosyl-L-homocysteine + H(+)</text>
        <dbReference type="Rhea" id="RHEA:13681"/>
        <dbReference type="Rhea" id="RHEA-COMP:11369"/>
        <dbReference type="Rhea" id="RHEA-COMP:11370"/>
        <dbReference type="ChEBI" id="CHEBI:15378"/>
        <dbReference type="ChEBI" id="CHEBI:57856"/>
        <dbReference type="ChEBI" id="CHEBI:59789"/>
        <dbReference type="ChEBI" id="CHEBI:85452"/>
        <dbReference type="ChEBI" id="CHEBI:85454"/>
        <dbReference type="EC" id="2.1.1.37"/>
    </reaction>
</comment>
<dbReference type="GO" id="GO:0032259">
    <property type="term" value="P:methylation"/>
    <property type="evidence" value="ECO:0007669"/>
    <property type="project" value="UniProtKB-KW"/>
</dbReference>
<dbReference type="InterPro" id="IPR050750">
    <property type="entry name" value="C5-MTase"/>
</dbReference>
<evidence type="ECO:0000256" key="2">
    <source>
        <dbReference type="ARBA" id="ARBA00022679"/>
    </source>
</evidence>
<accession>A0A1H1NLT8</accession>
<dbReference type="Proteomes" id="UP000199649">
    <property type="component" value="Chromosome I"/>
</dbReference>